<comment type="caution">
    <text evidence="2">The sequence shown here is derived from an EMBL/GenBank/DDBJ whole genome shotgun (WGS) entry which is preliminary data.</text>
</comment>
<dbReference type="PANTHER" id="PTHR12110:SF21">
    <property type="entry name" value="XYLOSE ISOMERASE-LIKE TIM BARREL DOMAIN-CONTAINING PROTEIN"/>
    <property type="match status" value="1"/>
</dbReference>
<dbReference type="Gene3D" id="3.20.20.150">
    <property type="entry name" value="Divalent-metal-dependent TIM barrel enzymes"/>
    <property type="match status" value="1"/>
</dbReference>
<sequence>MDPFEIRGDTLENYFRRTAETGFTYVEFSQRDDFWPYYTHPTANDEQVQRAKRLLRDYGLELASCLPLYRWSSPDEDERQAAVRYWNRAIDITLELGCNQMNSEFSGRPEQPERSEAQFWKSMDVIIPRIEKEGILLNIEPHPDDFIEDGIRGVDMVRAINSRNVGFLYCATHTFHQGGNMREIMEYAGKDLRHVHIADSFDHRASGGGRYISNPPGNPARVHQHNPIDAGLGEVDWDDFFQCLADIGFDGIATCAVFSWAESFDADGPGELKKIRDHFARVGLL</sequence>
<evidence type="ECO:0000313" key="3">
    <source>
        <dbReference type="Proteomes" id="UP001072034"/>
    </source>
</evidence>
<gene>
    <name evidence="2" type="ORF">OHJ16_03440</name>
</gene>
<accession>A0ABT4I5U3</accession>
<reference evidence="2" key="1">
    <citation type="submission" date="2022-10" db="EMBL/GenBank/DDBJ databases">
        <title>Genome sequence of Actinomyces israelii ATCC 10048.</title>
        <authorList>
            <person name="Watt R.M."/>
            <person name="Tong W.M."/>
        </authorList>
    </citation>
    <scope>NUCLEOTIDE SEQUENCE</scope>
    <source>
        <strain evidence="2">ATCC 10048</strain>
    </source>
</reference>
<name>A0ABT4I5U3_9ACTO</name>
<dbReference type="Pfam" id="PF01261">
    <property type="entry name" value="AP_endonuc_2"/>
    <property type="match status" value="1"/>
</dbReference>
<dbReference type="InterPro" id="IPR036237">
    <property type="entry name" value="Xyl_isomerase-like_sf"/>
</dbReference>
<organism evidence="2 3">
    <name type="scientific">Actinomyces israelii</name>
    <dbReference type="NCBI Taxonomy" id="1659"/>
    <lineage>
        <taxon>Bacteria</taxon>
        <taxon>Bacillati</taxon>
        <taxon>Actinomycetota</taxon>
        <taxon>Actinomycetes</taxon>
        <taxon>Actinomycetales</taxon>
        <taxon>Actinomycetaceae</taxon>
        <taxon>Actinomyces</taxon>
    </lineage>
</organism>
<dbReference type="PANTHER" id="PTHR12110">
    <property type="entry name" value="HYDROXYPYRUVATE ISOMERASE"/>
    <property type="match status" value="1"/>
</dbReference>
<dbReference type="Proteomes" id="UP001072034">
    <property type="component" value="Unassembled WGS sequence"/>
</dbReference>
<dbReference type="InterPro" id="IPR013022">
    <property type="entry name" value="Xyl_isomerase-like_TIM-brl"/>
</dbReference>
<evidence type="ECO:0000313" key="2">
    <source>
        <dbReference type="EMBL" id="MCZ0857102.1"/>
    </source>
</evidence>
<evidence type="ECO:0000259" key="1">
    <source>
        <dbReference type="Pfam" id="PF01261"/>
    </source>
</evidence>
<proteinExistence type="predicted"/>
<protein>
    <submittedName>
        <fullName evidence="2">Sugar phosphate isomerase/epimerase</fullName>
    </submittedName>
</protein>
<dbReference type="SUPFAM" id="SSF51658">
    <property type="entry name" value="Xylose isomerase-like"/>
    <property type="match status" value="1"/>
</dbReference>
<dbReference type="InterPro" id="IPR050312">
    <property type="entry name" value="IolE/XylAMocC-like"/>
</dbReference>
<keyword evidence="2" id="KW-0413">Isomerase</keyword>
<feature type="domain" description="Xylose isomerase-like TIM barrel" evidence="1">
    <location>
        <begin position="15"/>
        <end position="260"/>
    </location>
</feature>
<dbReference type="EMBL" id="JAPTMY010000005">
    <property type="protein sequence ID" value="MCZ0857102.1"/>
    <property type="molecule type" value="Genomic_DNA"/>
</dbReference>
<dbReference type="GO" id="GO:0016853">
    <property type="term" value="F:isomerase activity"/>
    <property type="evidence" value="ECO:0007669"/>
    <property type="project" value="UniProtKB-KW"/>
</dbReference>
<keyword evidence="3" id="KW-1185">Reference proteome</keyword>
<dbReference type="RefSeq" id="WP_268916755.1">
    <property type="nucleotide sequence ID" value="NZ_CP124548.1"/>
</dbReference>